<evidence type="ECO:0000256" key="1">
    <source>
        <dbReference type="SAM" id="MobiDB-lite"/>
    </source>
</evidence>
<dbReference type="AlphaFoldDB" id="A0A955L9F7"/>
<protein>
    <submittedName>
        <fullName evidence="2">dUTP diphosphatase</fullName>
        <ecNumber evidence="2">3.6.1.23</ecNumber>
    </submittedName>
</protein>
<sequence length="124" mass="14677">MAKSIQDITEIIKKFREDRGWANDIPTELITALTAEFGELAEHYLWKKEFWELSEEEKDEIGFEFVDVLFYLFTLADHSGIDIEKAFDKKVPLLEKKFPVDATNEEHRKARKEYKKSGKNRLYS</sequence>
<keyword evidence="2" id="KW-0378">Hydrolase</keyword>
<feature type="compositionally biased region" description="Basic residues" evidence="1">
    <location>
        <begin position="109"/>
        <end position="124"/>
    </location>
</feature>
<dbReference type="GO" id="GO:0004170">
    <property type="term" value="F:dUTP diphosphatase activity"/>
    <property type="evidence" value="ECO:0007669"/>
    <property type="project" value="UniProtKB-EC"/>
</dbReference>
<dbReference type="SUPFAM" id="SSF101386">
    <property type="entry name" value="all-alpha NTP pyrophosphatases"/>
    <property type="match status" value="1"/>
</dbReference>
<dbReference type="Gene3D" id="1.10.287.1080">
    <property type="entry name" value="MazG-like"/>
    <property type="match status" value="1"/>
</dbReference>
<dbReference type="PIRSF" id="PIRSF029826">
    <property type="entry name" value="UCP029826_pph"/>
    <property type="match status" value="1"/>
</dbReference>
<evidence type="ECO:0000313" key="2">
    <source>
        <dbReference type="EMBL" id="MCA9386092.1"/>
    </source>
</evidence>
<dbReference type="GO" id="GO:0006253">
    <property type="term" value="P:dCTP catabolic process"/>
    <property type="evidence" value="ECO:0007669"/>
    <property type="project" value="TreeGrafter"/>
</dbReference>
<proteinExistence type="predicted"/>
<dbReference type="Proteomes" id="UP000754563">
    <property type="component" value="Unassembled WGS sequence"/>
</dbReference>
<name>A0A955L9F7_9BACT</name>
<gene>
    <name evidence="2" type="ORF">KC717_05585</name>
</gene>
<dbReference type="GO" id="GO:0005829">
    <property type="term" value="C:cytosol"/>
    <property type="evidence" value="ECO:0007669"/>
    <property type="project" value="TreeGrafter"/>
</dbReference>
<dbReference type="PANTHER" id="PTHR46523:SF1">
    <property type="entry name" value="DCTP PYROPHOSPHATASE 1"/>
    <property type="match status" value="1"/>
</dbReference>
<dbReference type="EC" id="3.6.1.23" evidence="2"/>
<feature type="region of interest" description="Disordered" evidence="1">
    <location>
        <begin position="103"/>
        <end position="124"/>
    </location>
</feature>
<reference evidence="2" key="2">
    <citation type="journal article" date="2021" name="Microbiome">
        <title>Successional dynamics and alternative stable states in a saline activated sludge microbial community over 9 years.</title>
        <authorList>
            <person name="Wang Y."/>
            <person name="Ye J."/>
            <person name="Ju F."/>
            <person name="Liu L."/>
            <person name="Boyd J.A."/>
            <person name="Deng Y."/>
            <person name="Parks D.H."/>
            <person name="Jiang X."/>
            <person name="Yin X."/>
            <person name="Woodcroft B.J."/>
            <person name="Tyson G.W."/>
            <person name="Hugenholtz P."/>
            <person name="Polz M.F."/>
            <person name="Zhang T."/>
        </authorList>
    </citation>
    <scope>NUCLEOTIDE SEQUENCE</scope>
    <source>
        <strain evidence="2">HKST-UBA11</strain>
    </source>
</reference>
<dbReference type="PANTHER" id="PTHR46523">
    <property type="entry name" value="DCTP PYROPHOSPHATASE 1"/>
    <property type="match status" value="1"/>
</dbReference>
<dbReference type="Pfam" id="PF12643">
    <property type="entry name" value="MazG-like"/>
    <property type="match status" value="1"/>
</dbReference>
<dbReference type="GO" id="GO:0042262">
    <property type="term" value="P:DNA protection"/>
    <property type="evidence" value="ECO:0007669"/>
    <property type="project" value="TreeGrafter"/>
</dbReference>
<dbReference type="InterPro" id="IPR052555">
    <property type="entry name" value="dCTP_Pyrophosphatase"/>
</dbReference>
<reference evidence="2" key="1">
    <citation type="submission" date="2020-04" db="EMBL/GenBank/DDBJ databases">
        <authorList>
            <person name="Zhang T."/>
        </authorList>
    </citation>
    <scope>NUCLEOTIDE SEQUENCE</scope>
    <source>
        <strain evidence="2">HKST-UBA11</strain>
    </source>
</reference>
<organism evidence="2 3">
    <name type="scientific">Candidatus Dojkabacteria bacterium</name>
    <dbReference type="NCBI Taxonomy" id="2099670"/>
    <lineage>
        <taxon>Bacteria</taxon>
        <taxon>Candidatus Dojkabacteria</taxon>
    </lineage>
</organism>
<dbReference type="InterPro" id="IPR025984">
    <property type="entry name" value="DCTPP"/>
</dbReference>
<accession>A0A955L9F7</accession>
<dbReference type="GO" id="GO:0047840">
    <property type="term" value="F:dCTP diphosphatase activity"/>
    <property type="evidence" value="ECO:0007669"/>
    <property type="project" value="TreeGrafter"/>
</dbReference>
<comment type="caution">
    <text evidence="2">The sequence shown here is derived from an EMBL/GenBank/DDBJ whole genome shotgun (WGS) entry which is preliminary data.</text>
</comment>
<evidence type="ECO:0000313" key="3">
    <source>
        <dbReference type="Proteomes" id="UP000754563"/>
    </source>
</evidence>
<dbReference type="EMBL" id="JAGQLH010000077">
    <property type="protein sequence ID" value="MCA9386092.1"/>
    <property type="molecule type" value="Genomic_DNA"/>
</dbReference>